<accession>A0ABR9VP29</accession>
<sequence length="103" mass="12096">MLPLILAIALLWALIWWARRRSGRKIARGRGRRNSSGFKQAIQASRPTSVRVPGKLRRDLIRIAGNAQVAERLVSNLRAKHPDRPENWYWEKAIFDLERDRHY</sequence>
<dbReference type="RefSeq" id="WP_194019034.1">
    <property type="nucleotide sequence ID" value="NZ_JADEVV010000008.1"/>
</dbReference>
<keyword evidence="3" id="KW-1185">Reference proteome</keyword>
<proteinExistence type="predicted"/>
<dbReference type="Proteomes" id="UP000658720">
    <property type="component" value="Unassembled WGS sequence"/>
</dbReference>
<feature type="region of interest" description="Disordered" evidence="1">
    <location>
        <begin position="28"/>
        <end position="47"/>
    </location>
</feature>
<comment type="caution">
    <text evidence="2">The sequence shown here is derived from an EMBL/GenBank/DDBJ whole genome shotgun (WGS) entry which is preliminary data.</text>
</comment>
<evidence type="ECO:0000313" key="2">
    <source>
        <dbReference type="EMBL" id="MBE9253092.1"/>
    </source>
</evidence>
<evidence type="ECO:0000256" key="1">
    <source>
        <dbReference type="SAM" id="MobiDB-lite"/>
    </source>
</evidence>
<gene>
    <name evidence="2" type="ORF">IQ217_04285</name>
</gene>
<evidence type="ECO:0000313" key="3">
    <source>
        <dbReference type="Proteomes" id="UP000658720"/>
    </source>
</evidence>
<name>A0ABR9VP29_9SYNC</name>
<protein>
    <submittedName>
        <fullName evidence="2">Uncharacterized protein</fullName>
    </submittedName>
</protein>
<feature type="compositionally biased region" description="Polar residues" evidence="1">
    <location>
        <begin position="34"/>
        <end position="47"/>
    </location>
</feature>
<organism evidence="2 3">
    <name type="scientific">Synechocystis salina LEGE 00031</name>
    <dbReference type="NCBI Taxonomy" id="1828736"/>
    <lineage>
        <taxon>Bacteria</taxon>
        <taxon>Bacillati</taxon>
        <taxon>Cyanobacteriota</taxon>
        <taxon>Cyanophyceae</taxon>
        <taxon>Synechococcales</taxon>
        <taxon>Merismopediaceae</taxon>
        <taxon>Synechocystis</taxon>
    </lineage>
</organism>
<reference evidence="2 3" key="1">
    <citation type="submission" date="2020-10" db="EMBL/GenBank/DDBJ databases">
        <authorList>
            <person name="Castelo-Branco R."/>
            <person name="Eusebio N."/>
            <person name="Adriana R."/>
            <person name="Vieira A."/>
            <person name="Brugerolle De Fraissinette N."/>
            <person name="Rezende De Castro R."/>
            <person name="Schneider M.P."/>
            <person name="Vasconcelos V."/>
            <person name="Leao P.N."/>
        </authorList>
    </citation>
    <scope>NUCLEOTIDE SEQUENCE [LARGE SCALE GENOMIC DNA]</scope>
    <source>
        <strain evidence="2 3">LEGE 00031</strain>
    </source>
</reference>
<dbReference type="EMBL" id="JADEVV010000008">
    <property type="protein sequence ID" value="MBE9253092.1"/>
    <property type="molecule type" value="Genomic_DNA"/>
</dbReference>